<reference evidence="1" key="1">
    <citation type="submission" date="2012-05" db="EMBL/GenBank/DDBJ databases">
        <authorList>
            <person name="Krishnakumar V."/>
            <person name="Cheung F."/>
            <person name="Xiao Y."/>
            <person name="Chan A."/>
            <person name="Moskal W.A."/>
            <person name="Town C.D."/>
        </authorList>
    </citation>
    <scope>NUCLEOTIDE SEQUENCE</scope>
</reference>
<dbReference type="EMBL" id="BT141052">
    <property type="protein sequence ID" value="AFK40846.1"/>
    <property type="molecule type" value="mRNA"/>
</dbReference>
<proteinExistence type="evidence at transcript level"/>
<evidence type="ECO:0000313" key="1">
    <source>
        <dbReference type="EMBL" id="AFK40846.1"/>
    </source>
</evidence>
<name>I3SKQ4_LOTJA</name>
<sequence>MAKSTRPGVNRVIIPGVSDNIEFSITATNGVSAKTNTTVGKALPVLLPVGVTTPAIINGVTSSTGEISQLPSFSAVVNVHRNH</sequence>
<dbReference type="AlphaFoldDB" id="I3SKQ4"/>
<organism evidence="1">
    <name type="scientific">Lotus japonicus</name>
    <name type="common">Lotus corniculatus var. japonicus</name>
    <dbReference type="NCBI Taxonomy" id="34305"/>
    <lineage>
        <taxon>Eukaryota</taxon>
        <taxon>Viridiplantae</taxon>
        <taxon>Streptophyta</taxon>
        <taxon>Embryophyta</taxon>
        <taxon>Tracheophyta</taxon>
        <taxon>Spermatophyta</taxon>
        <taxon>Magnoliopsida</taxon>
        <taxon>eudicotyledons</taxon>
        <taxon>Gunneridae</taxon>
        <taxon>Pentapetalae</taxon>
        <taxon>rosids</taxon>
        <taxon>fabids</taxon>
        <taxon>Fabales</taxon>
        <taxon>Fabaceae</taxon>
        <taxon>Papilionoideae</taxon>
        <taxon>50 kb inversion clade</taxon>
        <taxon>NPAAA clade</taxon>
        <taxon>Hologalegina</taxon>
        <taxon>robinioid clade</taxon>
        <taxon>Loteae</taxon>
        <taxon>Lotus</taxon>
    </lineage>
</organism>
<accession>I3SKQ4</accession>
<protein>
    <submittedName>
        <fullName evidence="1">Uncharacterized protein</fullName>
    </submittedName>
</protein>